<proteinExistence type="predicted"/>
<evidence type="ECO:0000313" key="1">
    <source>
        <dbReference type="EMBL" id="NFA42533.1"/>
    </source>
</evidence>
<evidence type="ECO:0000313" key="2">
    <source>
        <dbReference type="Proteomes" id="UP000472355"/>
    </source>
</evidence>
<sequence>MTLRKELKVPSIDGKLLLETIELIEYISRELELEKWSVEDDTVLFESEAVAKDIEEKKSRLEDLTKRKIDILEFDNYECACSTEEVATDFLMPEAPYVPEITEEQLAELIQEFSTFEQITINHENYYLRLLEKSFGLNDISDYIFWPNVKGMSLDDEPIEIARKIIEDSKK</sequence>
<comment type="caution">
    <text evidence="1">The sequence shown here is derived from an EMBL/GenBank/DDBJ whole genome shotgun (WGS) entry which is preliminary data.</text>
</comment>
<dbReference type="EMBL" id="SGKU01000018">
    <property type="protein sequence ID" value="NFA42533.1"/>
    <property type="molecule type" value="Genomic_DNA"/>
</dbReference>
<reference evidence="1 2" key="1">
    <citation type="submission" date="2019-02" db="EMBL/GenBank/DDBJ databases">
        <title>Genome sequencing of Clostridium botulinum clinical isolates.</title>
        <authorList>
            <person name="Brunt J."/>
            <person name="Van Vliet A.H.M."/>
            <person name="Stringer S.C."/>
            <person name="Grant K.A."/>
            <person name="Carter A.C."/>
            <person name="Peck M.W."/>
        </authorList>
    </citation>
    <scope>NUCLEOTIDE SEQUENCE [LARGE SCALE GENOMIC DNA]</scope>
    <source>
        <strain evidence="1 2">H113700579</strain>
    </source>
</reference>
<protein>
    <submittedName>
        <fullName evidence="1">Uncharacterized protein</fullName>
    </submittedName>
</protein>
<dbReference type="Proteomes" id="UP000472355">
    <property type="component" value="Unassembled WGS sequence"/>
</dbReference>
<dbReference type="AlphaFoldDB" id="A0A6M0SML9"/>
<name>A0A6M0SML9_CLOBO</name>
<gene>
    <name evidence="1" type="ORF">EXM65_08060</name>
</gene>
<organism evidence="1 2">
    <name type="scientific">Clostridium botulinum</name>
    <dbReference type="NCBI Taxonomy" id="1491"/>
    <lineage>
        <taxon>Bacteria</taxon>
        <taxon>Bacillati</taxon>
        <taxon>Bacillota</taxon>
        <taxon>Clostridia</taxon>
        <taxon>Eubacteriales</taxon>
        <taxon>Clostridiaceae</taxon>
        <taxon>Clostridium</taxon>
    </lineage>
</organism>
<accession>A0A6M0SML9</accession>